<proteinExistence type="predicted"/>
<dbReference type="Proteomes" id="UP000277204">
    <property type="component" value="Unassembled WGS sequence"/>
</dbReference>
<name>A0A183N4T1_9TREM</name>
<dbReference type="EMBL" id="UZAI01019631">
    <property type="protein sequence ID" value="VDP46675.1"/>
    <property type="molecule type" value="Genomic_DNA"/>
</dbReference>
<organism evidence="1 2">
    <name type="scientific">Schistosoma margrebowiei</name>
    <dbReference type="NCBI Taxonomy" id="48269"/>
    <lineage>
        <taxon>Eukaryota</taxon>
        <taxon>Metazoa</taxon>
        <taxon>Spiralia</taxon>
        <taxon>Lophotrochozoa</taxon>
        <taxon>Platyhelminthes</taxon>
        <taxon>Trematoda</taxon>
        <taxon>Digenea</taxon>
        <taxon>Strigeidida</taxon>
        <taxon>Schistosomatoidea</taxon>
        <taxon>Schistosomatidae</taxon>
        <taxon>Schistosoma</taxon>
    </lineage>
</organism>
<protein>
    <submittedName>
        <fullName evidence="1">Uncharacterized protein</fullName>
    </submittedName>
</protein>
<reference evidence="1 2" key="1">
    <citation type="submission" date="2018-11" db="EMBL/GenBank/DDBJ databases">
        <authorList>
            <consortium name="Pathogen Informatics"/>
        </authorList>
    </citation>
    <scope>NUCLEOTIDE SEQUENCE [LARGE SCALE GENOMIC DNA]</scope>
    <source>
        <strain evidence="1 2">Zambia</strain>
    </source>
</reference>
<evidence type="ECO:0000313" key="2">
    <source>
        <dbReference type="Proteomes" id="UP000277204"/>
    </source>
</evidence>
<dbReference type="AlphaFoldDB" id="A0A183N4T1"/>
<evidence type="ECO:0000313" key="1">
    <source>
        <dbReference type="EMBL" id="VDP46675.1"/>
    </source>
</evidence>
<sequence>MLTWKFSVIYNSDGISFPTIYNIQLVFVCTIKRWVCRRSAEENCVKWNLNNLGKLTVLMLLCIENSTSIWCLEILKQHSSVAYNKQFLILIRTDNILYSKWKSEFQLSSSVQLITLGLKGPQADVPSEWITSGALVEYEVLGDCPKHNSIAACHDATTSSSKCLWCEKANACITSNDKDVHDFKVNRCQNQNMTTDTIEDTGERKSPQYVYIVVPLVISFLIVCIGCGIWLWFHRRKRVYP</sequence>
<accession>A0A183N4T1</accession>
<gene>
    <name evidence="1" type="ORF">SMRZ_LOCUS23306</name>
</gene>
<keyword evidence="2" id="KW-1185">Reference proteome</keyword>